<dbReference type="EMBL" id="JAERSE020000003">
    <property type="protein sequence ID" value="MCA6067716.1"/>
    <property type="molecule type" value="Genomic_DNA"/>
</dbReference>
<dbReference type="InterPro" id="IPR002347">
    <property type="entry name" value="SDR_fam"/>
</dbReference>
<dbReference type="Proteomes" id="UP000618240">
    <property type="component" value="Unassembled WGS sequence"/>
</dbReference>
<dbReference type="PANTHER" id="PTHR43976">
    <property type="entry name" value="SHORT CHAIN DEHYDROGENASE"/>
    <property type="match status" value="1"/>
</dbReference>
<evidence type="ECO:0000256" key="1">
    <source>
        <dbReference type="ARBA" id="ARBA00006484"/>
    </source>
</evidence>
<comment type="caution">
    <text evidence="4">The sequence shown here is derived from an EMBL/GenBank/DDBJ whole genome shotgun (WGS) entry which is preliminary data.</text>
</comment>
<dbReference type="PANTHER" id="PTHR43976:SF16">
    <property type="entry name" value="SHORT-CHAIN DEHYDROGENASE_REDUCTASE FAMILY PROTEIN"/>
    <property type="match status" value="1"/>
</dbReference>
<dbReference type="CDD" id="cd05374">
    <property type="entry name" value="17beta-HSD-like_SDR_c"/>
    <property type="match status" value="1"/>
</dbReference>
<gene>
    <name evidence="4" type="ORF">JI747_011040</name>
</gene>
<organism evidence="4 5">
    <name type="scientific">Chryseobacterium tagetis</name>
    <dbReference type="NCBI Taxonomy" id="2801334"/>
    <lineage>
        <taxon>Bacteria</taxon>
        <taxon>Pseudomonadati</taxon>
        <taxon>Bacteroidota</taxon>
        <taxon>Flavobacteriia</taxon>
        <taxon>Flavobacteriales</taxon>
        <taxon>Weeksellaceae</taxon>
        <taxon>Chryseobacterium group</taxon>
        <taxon>Chryseobacterium</taxon>
    </lineage>
</organism>
<dbReference type="Gene3D" id="3.40.50.720">
    <property type="entry name" value="NAD(P)-binding Rossmann-like Domain"/>
    <property type="match status" value="1"/>
</dbReference>
<dbReference type="PRINTS" id="PR00080">
    <property type="entry name" value="SDRFAMILY"/>
</dbReference>
<comment type="similarity">
    <text evidence="1 3">Belongs to the short-chain dehydrogenases/reductases (SDR) family.</text>
</comment>
<proteinExistence type="inferred from homology"/>
<dbReference type="Pfam" id="PF00106">
    <property type="entry name" value="adh_short"/>
    <property type="match status" value="1"/>
</dbReference>
<evidence type="ECO:0000313" key="5">
    <source>
        <dbReference type="Proteomes" id="UP000618240"/>
    </source>
</evidence>
<dbReference type="PROSITE" id="PS00061">
    <property type="entry name" value="ADH_SHORT"/>
    <property type="match status" value="1"/>
</dbReference>
<dbReference type="RefSeq" id="WP_225688629.1">
    <property type="nucleotide sequence ID" value="NZ_JAERSE020000003.1"/>
</dbReference>
<dbReference type="InterPro" id="IPR020904">
    <property type="entry name" value="Sc_DH/Rdtase_CS"/>
</dbReference>
<evidence type="ECO:0000313" key="4">
    <source>
        <dbReference type="EMBL" id="MCA6067716.1"/>
    </source>
</evidence>
<reference evidence="4 5" key="1">
    <citation type="submission" date="2021-09" db="EMBL/GenBank/DDBJ databases">
        <title>Genome sequencing and assembly of Chryseobacterium sp. RG1.</title>
        <authorList>
            <person name="Chhetri G."/>
        </authorList>
    </citation>
    <scope>NUCLEOTIDE SEQUENCE [LARGE SCALE GENOMIC DNA]</scope>
    <source>
        <strain evidence="4 5">RG1</strain>
    </source>
</reference>
<name>A0ABS8A152_9FLAO</name>
<protein>
    <submittedName>
        <fullName evidence="4">SDR family oxidoreductase</fullName>
    </submittedName>
</protein>
<keyword evidence="2" id="KW-0560">Oxidoreductase</keyword>
<sequence>MDKIWYIIGASKGLGLALVNKLLEKGYKVAATSRSRSALEKAVGSQNEENFLPLEVDLTNPSSVAASIKATYDKFGKLDVVVNNAGYGIGGALEELSDNEIEQSFDVNLYGTINVIKGVLPYFRKAKAGYLMNISSMFGFYSGYGWSVYSSTKFAITGLSEGLARDLAPLGIKVTTIAPGGFRTNFLGDSAVFPSANIIDDYD</sequence>
<evidence type="ECO:0000256" key="3">
    <source>
        <dbReference type="RuleBase" id="RU000363"/>
    </source>
</evidence>
<dbReference type="SUPFAM" id="SSF51735">
    <property type="entry name" value="NAD(P)-binding Rossmann-fold domains"/>
    <property type="match status" value="1"/>
</dbReference>
<dbReference type="PRINTS" id="PR00081">
    <property type="entry name" value="GDHRDH"/>
</dbReference>
<dbReference type="InterPro" id="IPR051911">
    <property type="entry name" value="SDR_oxidoreductase"/>
</dbReference>
<accession>A0ABS8A152</accession>
<dbReference type="InterPro" id="IPR036291">
    <property type="entry name" value="NAD(P)-bd_dom_sf"/>
</dbReference>
<keyword evidence="5" id="KW-1185">Reference proteome</keyword>
<evidence type="ECO:0000256" key="2">
    <source>
        <dbReference type="ARBA" id="ARBA00023002"/>
    </source>
</evidence>